<dbReference type="SUPFAM" id="SSF46785">
    <property type="entry name" value="Winged helix' DNA-binding domain"/>
    <property type="match status" value="1"/>
</dbReference>
<dbReference type="InterPro" id="IPR036390">
    <property type="entry name" value="WH_DNA-bd_sf"/>
</dbReference>
<proteinExistence type="predicted"/>
<gene>
    <name evidence="2" type="ORF">DY023_11375</name>
</gene>
<dbReference type="InterPro" id="IPR001845">
    <property type="entry name" value="HTH_ArsR_DNA-bd_dom"/>
</dbReference>
<dbReference type="PANTHER" id="PTHR39168">
    <property type="entry name" value="TRANSCRIPTIONAL REGULATOR-RELATED"/>
    <property type="match status" value="1"/>
</dbReference>
<dbReference type="OrthoDB" id="3232131at2"/>
<dbReference type="Gene3D" id="1.10.10.10">
    <property type="entry name" value="Winged helix-like DNA-binding domain superfamily/Winged helix DNA-binding domain"/>
    <property type="match status" value="1"/>
</dbReference>
<evidence type="ECO:0000313" key="2">
    <source>
        <dbReference type="EMBL" id="REJ05164.1"/>
    </source>
</evidence>
<dbReference type="CDD" id="cd00090">
    <property type="entry name" value="HTH_ARSR"/>
    <property type="match status" value="1"/>
</dbReference>
<comment type="caution">
    <text evidence="2">The sequence shown here is derived from an EMBL/GenBank/DDBJ whole genome shotgun (WGS) entry which is preliminary data.</text>
</comment>
<dbReference type="GO" id="GO:0097063">
    <property type="term" value="F:cadmium ion sensor activity"/>
    <property type="evidence" value="ECO:0007669"/>
    <property type="project" value="TreeGrafter"/>
</dbReference>
<dbReference type="InterPro" id="IPR052543">
    <property type="entry name" value="HTH_Metal-responsive_Reg"/>
</dbReference>
<dbReference type="AlphaFoldDB" id="A0A371NSM8"/>
<dbReference type="Pfam" id="PF12840">
    <property type="entry name" value="HTH_20"/>
    <property type="match status" value="1"/>
</dbReference>
<organism evidence="2 3">
    <name type="scientific">Microbacterium bovistercoris</name>
    <dbReference type="NCBI Taxonomy" id="2293570"/>
    <lineage>
        <taxon>Bacteria</taxon>
        <taxon>Bacillati</taxon>
        <taxon>Actinomycetota</taxon>
        <taxon>Actinomycetes</taxon>
        <taxon>Micrococcales</taxon>
        <taxon>Microbacteriaceae</taxon>
        <taxon>Microbacterium</taxon>
    </lineage>
</organism>
<dbReference type="InterPro" id="IPR036388">
    <property type="entry name" value="WH-like_DNA-bd_sf"/>
</dbReference>
<dbReference type="EMBL" id="QUAB01000043">
    <property type="protein sequence ID" value="REJ05164.1"/>
    <property type="molecule type" value="Genomic_DNA"/>
</dbReference>
<dbReference type="PROSITE" id="PS50987">
    <property type="entry name" value="HTH_ARSR_2"/>
    <property type="match status" value="1"/>
</dbReference>
<evidence type="ECO:0000259" key="1">
    <source>
        <dbReference type="PROSITE" id="PS50987"/>
    </source>
</evidence>
<dbReference type="NCBIfam" id="NF033788">
    <property type="entry name" value="HTH_metalloreg"/>
    <property type="match status" value="1"/>
</dbReference>
<dbReference type="GO" id="GO:0032791">
    <property type="term" value="F:lead ion binding"/>
    <property type="evidence" value="ECO:0007669"/>
    <property type="project" value="TreeGrafter"/>
</dbReference>
<evidence type="ECO:0000313" key="3">
    <source>
        <dbReference type="Proteomes" id="UP000262172"/>
    </source>
</evidence>
<dbReference type="RefSeq" id="WP_116242447.1">
    <property type="nucleotide sequence ID" value="NZ_QUAB01000043.1"/>
</dbReference>
<protein>
    <submittedName>
        <fullName evidence="2">Transcriptional regulator</fullName>
    </submittedName>
</protein>
<feature type="domain" description="HTH arsR-type" evidence="1">
    <location>
        <begin position="1"/>
        <end position="93"/>
    </location>
</feature>
<dbReference type="GO" id="GO:0003700">
    <property type="term" value="F:DNA-binding transcription factor activity"/>
    <property type="evidence" value="ECO:0007669"/>
    <property type="project" value="InterPro"/>
</dbReference>
<dbReference type="GO" id="GO:0010288">
    <property type="term" value="P:response to lead ion"/>
    <property type="evidence" value="ECO:0007669"/>
    <property type="project" value="TreeGrafter"/>
</dbReference>
<sequence length="221" mass="23362">MSAPSLEQLAQALAEPRRLQILQELLGGVPLPVGALAARLGIAPSTTTAHVARLLEAELLAVEQQGRTRLVRIADPAVAEAVEAILRLTGEPPVSSWAASDRRAAMRRARSCYDHLAGDLGIAVADRLVEQGLLDEGLGSARGTVDDIAAGIGLPLAVADSSRPLVRGCLDWTARRPHVAGRLGAALLESMLTAGWVTRRSEDRSLRITPVGAECLEKLQL</sequence>
<dbReference type="GO" id="GO:0003677">
    <property type="term" value="F:DNA binding"/>
    <property type="evidence" value="ECO:0007669"/>
    <property type="project" value="TreeGrafter"/>
</dbReference>
<keyword evidence="3" id="KW-1185">Reference proteome</keyword>
<name>A0A371NSM8_9MICO</name>
<reference evidence="2 3" key="1">
    <citation type="submission" date="2018-08" db="EMBL/GenBank/DDBJ databases">
        <title>Isolation, diversity and antifungal activity of Actinobacteria from cow dung.</title>
        <authorList>
            <person name="Ling L."/>
        </authorList>
    </citation>
    <scope>NUCLEOTIDE SEQUENCE [LARGE SCALE GENOMIC DNA]</scope>
    <source>
        <strain evidence="2 3">NEAU-LLE</strain>
    </source>
</reference>
<dbReference type="InterPro" id="IPR011991">
    <property type="entry name" value="ArsR-like_HTH"/>
</dbReference>
<dbReference type="GO" id="GO:0046686">
    <property type="term" value="P:response to cadmium ion"/>
    <property type="evidence" value="ECO:0007669"/>
    <property type="project" value="TreeGrafter"/>
</dbReference>
<dbReference type="SMART" id="SM00418">
    <property type="entry name" value="HTH_ARSR"/>
    <property type="match status" value="1"/>
</dbReference>
<accession>A0A371NSM8</accession>
<dbReference type="PANTHER" id="PTHR39168:SF2">
    <property type="entry name" value="HTH-TYPE TRANSCRIPTIONAL REGULATOR CMTR"/>
    <property type="match status" value="1"/>
</dbReference>
<dbReference type="Proteomes" id="UP000262172">
    <property type="component" value="Unassembled WGS sequence"/>
</dbReference>